<sequence>MIIILQTLTIKTENADGVLSGCVGGIFTQDQPPTCQVDSFTELIRRDVHRLAHLRPSALRLTPPYGRGRTVGCRRPFAVG</sequence>
<name>A0A918QHB0_9ACTN</name>
<dbReference type="Proteomes" id="UP000630936">
    <property type="component" value="Unassembled WGS sequence"/>
</dbReference>
<reference evidence="1" key="1">
    <citation type="journal article" date="2014" name="Int. J. Syst. Evol. Microbiol.">
        <title>Complete genome sequence of Corynebacterium casei LMG S-19264T (=DSM 44701T), isolated from a smear-ripened cheese.</title>
        <authorList>
            <consortium name="US DOE Joint Genome Institute (JGI-PGF)"/>
            <person name="Walter F."/>
            <person name="Albersmeier A."/>
            <person name="Kalinowski J."/>
            <person name="Ruckert C."/>
        </authorList>
    </citation>
    <scope>NUCLEOTIDE SEQUENCE</scope>
    <source>
        <strain evidence="1">JCM 4988</strain>
    </source>
</reference>
<protein>
    <submittedName>
        <fullName evidence="1">Uncharacterized protein</fullName>
    </submittedName>
</protein>
<comment type="caution">
    <text evidence="1">The sequence shown here is derived from an EMBL/GenBank/DDBJ whole genome shotgun (WGS) entry which is preliminary data.</text>
</comment>
<dbReference type="EMBL" id="BMWG01000019">
    <property type="protein sequence ID" value="GGZ49954.1"/>
    <property type="molecule type" value="Genomic_DNA"/>
</dbReference>
<dbReference type="AlphaFoldDB" id="A0A918QHB0"/>
<evidence type="ECO:0000313" key="1">
    <source>
        <dbReference type="EMBL" id="GGZ49954.1"/>
    </source>
</evidence>
<keyword evidence="2" id="KW-1185">Reference proteome</keyword>
<evidence type="ECO:0000313" key="2">
    <source>
        <dbReference type="Proteomes" id="UP000630936"/>
    </source>
</evidence>
<gene>
    <name evidence="1" type="ORF">GCM10010387_50320</name>
</gene>
<organism evidence="1 2">
    <name type="scientific">Streptomyces inusitatus</name>
    <dbReference type="NCBI Taxonomy" id="68221"/>
    <lineage>
        <taxon>Bacteria</taxon>
        <taxon>Bacillati</taxon>
        <taxon>Actinomycetota</taxon>
        <taxon>Actinomycetes</taxon>
        <taxon>Kitasatosporales</taxon>
        <taxon>Streptomycetaceae</taxon>
        <taxon>Streptomyces</taxon>
    </lineage>
</organism>
<proteinExistence type="predicted"/>
<reference evidence="1" key="2">
    <citation type="submission" date="2020-09" db="EMBL/GenBank/DDBJ databases">
        <authorList>
            <person name="Sun Q."/>
            <person name="Ohkuma M."/>
        </authorList>
    </citation>
    <scope>NUCLEOTIDE SEQUENCE</scope>
    <source>
        <strain evidence="1">JCM 4988</strain>
    </source>
</reference>
<accession>A0A918QHB0</accession>